<protein>
    <submittedName>
        <fullName evidence="1">RRF2 family protein</fullName>
    </submittedName>
</protein>
<dbReference type="Proteomes" id="UP000015620">
    <property type="component" value="Chromosome"/>
</dbReference>
<dbReference type="AlphaFoldDB" id="S6A3B0"/>
<dbReference type="HOGENOM" id="CLU_107144_4_2_12"/>
<accession>S6A3B0</accession>
<dbReference type="InterPro" id="IPR036390">
    <property type="entry name" value="WH_DNA-bd_sf"/>
</dbReference>
<dbReference type="SUPFAM" id="SSF46785">
    <property type="entry name" value="Winged helix' DNA-binding domain"/>
    <property type="match status" value="1"/>
</dbReference>
<dbReference type="InterPro" id="IPR036388">
    <property type="entry name" value="WH-like_DNA-bd_sf"/>
</dbReference>
<dbReference type="GO" id="GO:0005829">
    <property type="term" value="C:cytosol"/>
    <property type="evidence" value="ECO:0007669"/>
    <property type="project" value="TreeGrafter"/>
</dbReference>
<dbReference type="STRING" id="1291379.TPE_0905"/>
<dbReference type="PATRIC" id="fig|1291379.3.peg.901"/>
<organism evidence="1 2">
    <name type="scientific">Treponema pedis str. T A4</name>
    <dbReference type="NCBI Taxonomy" id="1291379"/>
    <lineage>
        <taxon>Bacteria</taxon>
        <taxon>Pseudomonadati</taxon>
        <taxon>Spirochaetota</taxon>
        <taxon>Spirochaetia</taxon>
        <taxon>Spirochaetales</taxon>
        <taxon>Treponemataceae</taxon>
        <taxon>Treponema</taxon>
    </lineage>
</organism>
<dbReference type="Pfam" id="PF02082">
    <property type="entry name" value="Rrf2"/>
    <property type="match status" value="1"/>
</dbReference>
<dbReference type="PANTHER" id="PTHR33221:SF15">
    <property type="entry name" value="HTH-TYPE TRANSCRIPTIONAL REGULATOR YWGB-RELATED"/>
    <property type="match status" value="1"/>
</dbReference>
<gene>
    <name evidence="1" type="ORF">TPE_0905</name>
</gene>
<dbReference type="Gene3D" id="1.10.10.10">
    <property type="entry name" value="Winged helix-like DNA-binding domain superfamily/Winged helix DNA-binding domain"/>
    <property type="match status" value="1"/>
</dbReference>
<dbReference type="PANTHER" id="PTHR33221">
    <property type="entry name" value="WINGED HELIX-TURN-HELIX TRANSCRIPTIONAL REGULATOR, RRF2 FAMILY"/>
    <property type="match status" value="1"/>
</dbReference>
<name>S6A3B0_9SPIR</name>
<dbReference type="PROSITE" id="PS51197">
    <property type="entry name" value="HTH_RRF2_2"/>
    <property type="match status" value="1"/>
</dbReference>
<dbReference type="KEGG" id="tped:TPE_0905"/>
<dbReference type="EMBL" id="CP004120">
    <property type="protein sequence ID" value="AGT43401.1"/>
    <property type="molecule type" value="Genomic_DNA"/>
</dbReference>
<dbReference type="GO" id="GO:0003700">
    <property type="term" value="F:DNA-binding transcription factor activity"/>
    <property type="evidence" value="ECO:0007669"/>
    <property type="project" value="TreeGrafter"/>
</dbReference>
<proteinExistence type="predicted"/>
<evidence type="ECO:0000313" key="2">
    <source>
        <dbReference type="Proteomes" id="UP000015620"/>
    </source>
</evidence>
<sequence length="149" mass="16790">MYNIFIRIYYMQIGTKFSVSIHILLCVEFFKNTHKVTSEFIASSVKTNPVVIRNLMGLLKKAGLISITAGTGGICLTRKASEINFLDVFNAVESVKDGKLFKIHKNKEQDCPVANKIDVLLENCFSEAQLSLEKKLKSYTLQNILNKLV</sequence>
<keyword evidence="2" id="KW-1185">Reference proteome</keyword>
<reference evidence="1 2" key="1">
    <citation type="journal article" date="2013" name="PLoS ONE">
        <title>Genome-Wide Relatedness of Treponema pedis, from Gingiva and Necrotic Skin Lesions of Pigs, with the Human Oral Pathogen Treponema denticola.</title>
        <authorList>
            <person name="Svartstrom O."/>
            <person name="Mushtaq M."/>
            <person name="Pringle M."/>
            <person name="Segerman B."/>
        </authorList>
    </citation>
    <scope>NUCLEOTIDE SEQUENCE [LARGE SCALE GENOMIC DNA]</scope>
    <source>
        <strain evidence="1">T A4</strain>
    </source>
</reference>
<dbReference type="InterPro" id="IPR000944">
    <property type="entry name" value="Tscrpt_reg_Rrf2"/>
</dbReference>
<evidence type="ECO:0000313" key="1">
    <source>
        <dbReference type="EMBL" id="AGT43401.1"/>
    </source>
</evidence>